<evidence type="ECO:0000256" key="3">
    <source>
        <dbReference type="ARBA" id="ARBA00009466"/>
    </source>
</evidence>
<keyword evidence="7" id="KW-0539">Nucleus</keyword>
<accession>A0ABQ8XM11</accession>
<evidence type="ECO:0000313" key="9">
    <source>
        <dbReference type="EMBL" id="KAJ6233677.1"/>
    </source>
</evidence>
<organism evidence="9 10">
    <name type="scientific">Anaeramoeba flamelloides</name>
    <dbReference type="NCBI Taxonomy" id="1746091"/>
    <lineage>
        <taxon>Eukaryota</taxon>
        <taxon>Metamonada</taxon>
        <taxon>Anaeramoebidae</taxon>
        <taxon>Anaeramoeba</taxon>
    </lineage>
</organism>
<sequence length="1278" mass="152168">MNIKEFEDLSKIFFESTDQKERLMVDKELKVILKEPNSLLQIYRFLFDNKKYRVKYLCLLLLRDLVAKFWMQLEEEIQSELLNGLLNNISFIVNSKYRELFTPASLVFSRMYKFGFSTNSKIRNSELLLIIKNEFFKSQSSYDNLVGIYLLTNLVTECNMQIKPFESLTHHRLFLTWFRDEQLFSIFSLAVKYLRLSTMGLGLVSRSQTDLIIEMNKNEKQFYEKNKDYFKNNSDNIIDQNLPLKVFDSSLELILSILNFNFYFATAPQDLDSTNNYRIRIPIKWCRKFKFKVTQMLPSLVKQFLQMSKKYRNVNRTRNGNDDYYEDLNSMSFETTRISKILKCITLLCTTHYSLFIGNNQLMKQFLRYLLGSILLISSNHKQIFHTGKMKIDFSQLNQKLIINWKLSQLESCDYFDKWATSLFEFAIETLEINDLSQINSNVIYYLASFWSTLASKMKSNSQDNKKSSNMDKIIIHDKIIKLLSIISKTLIQIKIEQFSNLNEIGNGNFEESIEDLFLPKSSFLSEIKILQDLVRFEYLETKNYIVDQLHNSSRILENNTNNEEAIKKISIIVMIIGTLISRFQKEINFMKKQENQKNKKKMISFLFEENNFKINIDINDDVSDNDGDDYLVNMGMLEKNKVGNRNEGENVVGKEEYFLCGKLDIELICKAIELIKWNEDIWIQNNQNERCVILELSILYFLQNFLKVYYTSFFKKPNLFYKYLIEFVPGFKSEQDIFLFIFIKIIENLKSALIQKEVLYQNLKIFKKLINSNIWPDSFFNLDPILKILSNHNENDFPFLKSLSFGSLDKKIRILFYQCLTKLLIAEKMELIFLEKFEDFITPFDIIFVEIKNILTNINDKNNNLIKNNNNFIKNNNNIHIKNNNIHISNNNIHIKTQNDDDDDETIEQILSFLLFFKGFFIEMSTSKYLNYLYDWLFPEKFEILNLIFSRYCQNSIITDNILQLWMCFVKDNNQLNLLDSLNNGYENRSNLFMRCKFCLQNLNTFLNDYFLKIEFTKNNGLEINDYNYIKTIKYCYVLLRKIILSLRKNLGIFEYYQDETLNQAINNILLLSAKYSLENLLIFPKLSKKYYFLLLTLTKEKISFIINLNPEMFDLVFSTIKIGLKSKIKYKFKKNCQILEMMLKFYSKNYNNKFLKDEKKKDLAMKFHNTLIKYQDDLISIMSDFFQLIVYENEVNTYLISQPLLILIFLFQHEYLEIQKSFIRVVNNKEKGIQIQNLFDQLMKPIENNLNSKNKIYFANNLNVFRNKIRETGFLF</sequence>
<comment type="caution">
    <text evidence="9">The sequence shown here is derived from an EMBL/GenBank/DDBJ whole genome shotgun (WGS) entry which is preliminary data.</text>
</comment>
<evidence type="ECO:0000256" key="4">
    <source>
        <dbReference type="ARBA" id="ARBA00022448"/>
    </source>
</evidence>
<reference evidence="9" key="1">
    <citation type="submission" date="2022-08" db="EMBL/GenBank/DDBJ databases">
        <title>Novel sulfate-reducing endosymbionts in the free-living metamonad Anaeramoeba.</title>
        <authorList>
            <person name="Jerlstrom-Hultqvist J."/>
            <person name="Cepicka I."/>
            <person name="Gallot-Lavallee L."/>
            <person name="Salas-Leiva D."/>
            <person name="Curtis B.A."/>
            <person name="Zahonova K."/>
            <person name="Pipaliya S."/>
            <person name="Dacks J."/>
            <person name="Roger A.J."/>
        </authorList>
    </citation>
    <scope>NUCLEOTIDE SEQUENCE</scope>
    <source>
        <strain evidence="9">Schooner1</strain>
    </source>
</reference>
<keyword evidence="4" id="KW-0813">Transport</keyword>
<evidence type="ECO:0000256" key="5">
    <source>
        <dbReference type="ARBA" id="ARBA00022490"/>
    </source>
</evidence>
<evidence type="ECO:0000256" key="1">
    <source>
        <dbReference type="ARBA" id="ARBA00004123"/>
    </source>
</evidence>
<comment type="subcellular location">
    <subcellularLocation>
        <location evidence="2">Cytoplasm</location>
    </subcellularLocation>
    <subcellularLocation>
        <location evidence="1">Nucleus</location>
    </subcellularLocation>
</comment>
<dbReference type="Pfam" id="PF25795">
    <property type="entry name" value="TPR_XPO7"/>
    <property type="match status" value="1"/>
</dbReference>
<dbReference type="EMBL" id="JAOAOG010000276">
    <property type="protein sequence ID" value="KAJ6233677.1"/>
    <property type="molecule type" value="Genomic_DNA"/>
</dbReference>
<comment type="similarity">
    <text evidence="3">Belongs to the exportin family.</text>
</comment>
<dbReference type="Proteomes" id="UP001150062">
    <property type="component" value="Unassembled WGS sequence"/>
</dbReference>
<dbReference type="PANTHER" id="PTHR12596:SF2">
    <property type="entry name" value="EXPORTIN-7 ISOFORM X1"/>
    <property type="match status" value="1"/>
</dbReference>
<name>A0ABQ8XM11_9EUKA</name>
<proteinExistence type="inferred from homology"/>
<evidence type="ECO:0000313" key="10">
    <source>
        <dbReference type="Proteomes" id="UP001150062"/>
    </source>
</evidence>
<evidence type="ECO:0000256" key="2">
    <source>
        <dbReference type="ARBA" id="ARBA00004496"/>
    </source>
</evidence>
<evidence type="ECO:0000259" key="8">
    <source>
        <dbReference type="Pfam" id="PF25795"/>
    </source>
</evidence>
<keyword evidence="6" id="KW-0653">Protein transport</keyword>
<protein>
    <submittedName>
        <fullName evidence="9">Exportin 7</fullName>
    </submittedName>
</protein>
<keyword evidence="10" id="KW-1185">Reference proteome</keyword>
<dbReference type="PANTHER" id="PTHR12596">
    <property type="entry name" value="EXPORTIN 4,7-RELATED"/>
    <property type="match status" value="1"/>
</dbReference>
<dbReference type="InterPro" id="IPR057947">
    <property type="entry name" value="TPR_XPO7/RBP17"/>
</dbReference>
<dbReference type="InterPro" id="IPR044189">
    <property type="entry name" value="XPO4/7-like"/>
</dbReference>
<keyword evidence="5" id="KW-0963">Cytoplasm</keyword>
<feature type="domain" description="Exportin-7/Ran-binding protein 17 TPR repeats" evidence="8">
    <location>
        <begin position="663"/>
        <end position="803"/>
    </location>
</feature>
<evidence type="ECO:0000256" key="6">
    <source>
        <dbReference type="ARBA" id="ARBA00022927"/>
    </source>
</evidence>
<evidence type="ECO:0000256" key="7">
    <source>
        <dbReference type="ARBA" id="ARBA00023242"/>
    </source>
</evidence>
<gene>
    <name evidence="9" type="ORF">M0813_29985</name>
</gene>